<evidence type="ECO:0000313" key="2">
    <source>
        <dbReference type="Proteomes" id="UP001605989"/>
    </source>
</evidence>
<protein>
    <recommendedName>
        <fullName evidence="3">Tail tubular protein B</fullName>
    </recommendedName>
</protein>
<evidence type="ECO:0008006" key="3">
    <source>
        <dbReference type="Google" id="ProtNLM"/>
    </source>
</evidence>
<organism evidence="1 2">
    <name type="scientific">Megasphaera hexanoica</name>
    <dbReference type="NCBI Taxonomy" id="1675036"/>
    <lineage>
        <taxon>Bacteria</taxon>
        <taxon>Bacillati</taxon>
        <taxon>Bacillota</taxon>
        <taxon>Negativicutes</taxon>
        <taxon>Veillonellales</taxon>
        <taxon>Veillonellaceae</taxon>
        <taxon>Megasphaera</taxon>
    </lineage>
</organism>
<reference evidence="1 2" key="1">
    <citation type="submission" date="2024-10" db="EMBL/GenBank/DDBJ databases">
        <authorList>
            <person name="Sang B.-I."/>
            <person name="Prabhaharan D."/>
        </authorList>
    </citation>
    <scope>NUCLEOTIDE SEQUENCE [LARGE SCALE GENOMIC DNA]</scope>
    <source>
        <strain evidence="1 2">MH</strain>
    </source>
</reference>
<dbReference type="InterPro" id="IPR058003">
    <property type="entry name" value="Phage_gp12"/>
</dbReference>
<proteinExistence type="predicted"/>
<dbReference type="RefSeq" id="WP_113855693.1">
    <property type="nucleotide sequence ID" value="NZ_CP011940.1"/>
</dbReference>
<gene>
    <name evidence="1" type="ORF">ACGTZG_13815</name>
</gene>
<name>A0ABW7DVA3_9FIRM</name>
<dbReference type="Proteomes" id="UP001605989">
    <property type="component" value="Unassembled WGS sequence"/>
</dbReference>
<accession>A0ABW7DVA3</accession>
<dbReference type="EMBL" id="JBIEKR010000017">
    <property type="protein sequence ID" value="MFG6274259.1"/>
    <property type="molecule type" value="Genomic_DNA"/>
</dbReference>
<evidence type="ECO:0000313" key="1">
    <source>
        <dbReference type="EMBL" id="MFG6274259.1"/>
    </source>
</evidence>
<keyword evidence="2" id="KW-1185">Reference proteome</keyword>
<dbReference type="Pfam" id="PF25675">
    <property type="entry name" value="Phage_nozzle"/>
    <property type="match status" value="1"/>
</dbReference>
<comment type="caution">
    <text evidence="1">The sequence shown here is derived from an EMBL/GenBank/DDBJ whole genome shotgun (WGS) entry which is preliminary data.</text>
</comment>
<sequence>MALYSQSIKNFVQGISQQPALLRFPEQLEEQINGFSTEVSGLQKRVPTIHLKTLTGLNLTKGSKPLVHFIDRDKQQKYMVVFANNTLKVYDMNGVEKTVNIEDADYLKTATPRDDLRGMTVADYTFILNTKKVVKMTSKKSPDYFSSQGSMLYVKQGQYGRTYQVWIDGVSKCTHTTPNGDAAEQTKQIDTNYIADQINTQLNKNGVSTDHEDNWIRIKSNGLVQTADGFNHQALINFKKSIQRFSLLPATAPDNYCVKVKGDPNGASEGSYYVKYSKANNVWEECVCPNINIEIDATTMPHALVHNADDTFTFKKLTWKERKVGDDDSNPYPSFIDKTLSSIFFYRNRLGVSSDENIIMSESGEYFNWWMTTANDLLDTDGIDVPITSTKANLINYIVVFSEDLYAFSNDTQFIIRADSTLTPKTASPTEITQFNSSPDCQPKVAGKNMYFPSEHGDFTTIREYYTVQDISQMKNAQDITSHIPNYIEAGVYEIVSSTSENVLFCLTNGATDTIYIYKYLFANEERIQSSWSKWVFDGEIYGAGFIGSRLFLLIRRGTQINMEMMDFSVNIKDFEDDELYRVFLDQKKVLSNGVYNSTTEKTWSYVKFEYKLN</sequence>